<dbReference type="AlphaFoldDB" id="A0A915JV39"/>
<accession>A0A915JV39</accession>
<sequence>MQSTQRKRNFRSVRLEATVGHFPQNSSYPFRSKVDFQVERFKLLAIHSVLSKKASLGTYRCYVGVPVPLISFQ</sequence>
<reference evidence="2" key="1">
    <citation type="submission" date="2022-11" db="UniProtKB">
        <authorList>
            <consortium name="WormBaseParasite"/>
        </authorList>
    </citation>
    <scope>IDENTIFICATION</scope>
</reference>
<organism evidence="1 2">
    <name type="scientific">Romanomermis culicivorax</name>
    <name type="common">Nematode worm</name>
    <dbReference type="NCBI Taxonomy" id="13658"/>
    <lineage>
        <taxon>Eukaryota</taxon>
        <taxon>Metazoa</taxon>
        <taxon>Ecdysozoa</taxon>
        <taxon>Nematoda</taxon>
        <taxon>Enoplea</taxon>
        <taxon>Dorylaimia</taxon>
        <taxon>Mermithida</taxon>
        <taxon>Mermithoidea</taxon>
        <taxon>Mermithidae</taxon>
        <taxon>Romanomermis</taxon>
    </lineage>
</organism>
<keyword evidence="1" id="KW-1185">Reference proteome</keyword>
<evidence type="ECO:0000313" key="2">
    <source>
        <dbReference type="WBParaSite" id="nRc.2.0.1.t29647-RA"/>
    </source>
</evidence>
<name>A0A915JV39_ROMCU</name>
<evidence type="ECO:0000313" key="1">
    <source>
        <dbReference type="Proteomes" id="UP000887565"/>
    </source>
</evidence>
<dbReference type="Proteomes" id="UP000887565">
    <property type="component" value="Unplaced"/>
</dbReference>
<proteinExistence type="predicted"/>
<protein>
    <submittedName>
        <fullName evidence="2">Uncharacterized protein</fullName>
    </submittedName>
</protein>
<dbReference type="WBParaSite" id="nRc.2.0.1.t29647-RA">
    <property type="protein sequence ID" value="nRc.2.0.1.t29647-RA"/>
    <property type="gene ID" value="nRc.2.0.1.g29647"/>
</dbReference>